<comment type="similarity">
    <text evidence="1">Belongs to the metallo-dependent hydrolases superfamily. CpsB/CapC family.</text>
</comment>
<evidence type="ECO:0000256" key="4">
    <source>
        <dbReference type="ARBA" id="ARBA00051722"/>
    </source>
</evidence>
<proteinExistence type="inferred from homology"/>
<dbReference type="Gene3D" id="3.20.20.140">
    <property type="entry name" value="Metal-dependent hydrolases"/>
    <property type="match status" value="1"/>
</dbReference>
<dbReference type="InterPro" id="IPR016667">
    <property type="entry name" value="Caps_polysacc_synth_CpsB/CapC"/>
</dbReference>
<dbReference type="AlphaFoldDB" id="A0A0J8GNQ7"/>
<dbReference type="OrthoDB" id="9788539at2"/>
<comment type="catalytic activity">
    <reaction evidence="4">
        <text>O-phospho-L-tyrosyl-[protein] + H2O = L-tyrosyl-[protein] + phosphate</text>
        <dbReference type="Rhea" id="RHEA:10684"/>
        <dbReference type="Rhea" id="RHEA-COMP:10136"/>
        <dbReference type="Rhea" id="RHEA-COMP:20101"/>
        <dbReference type="ChEBI" id="CHEBI:15377"/>
        <dbReference type="ChEBI" id="CHEBI:43474"/>
        <dbReference type="ChEBI" id="CHEBI:46858"/>
        <dbReference type="ChEBI" id="CHEBI:61978"/>
        <dbReference type="EC" id="3.1.3.48"/>
    </reaction>
</comment>
<reference evidence="5 6" key="1">
    <citation type="submission" date="2015-04" db="EMBL/GenBank/DDBJ databases">
        <title>Draft Genome Sequence of the Novel Agar-Digesting Marine Bacterium Q1.</title>
        <authorList>
            <person name="Li Y."/>
            <person name="Li D."/>
            <person name="Chen G."/>
            <person name="Du Z."/>
        </authorList>
    </citation>
    <scope>NUCLEOTIDE SEQUENCE [LARGE SCALE GENOMIC DNA]</scope>
    <source>
        <strain evidence="5 6">Q1</strain>
    </source>
</reference>
<dbReference type="InterPro" id="IPR016195">
    <property type="entry name" value="Pol/histidinol_Pase-like"/>
</dbReference>
<evidence type="ECO:0000313" key="6">
    <source>
        <dbReference type="Proteomes" id="UP000037600"/>
    </source>
</evidence>
<organism evidence="5 6">
    <name type="scientific">Catenovulum maritimum</name>
    <dbReference type="NCBI Taxonomy" id="1513271"/>
    <lineage>
        <taxon>Bacteria</taxon>
        <taxon>Pseudomonadati</taxon>
        <taxon>Pseudomonadota</taxon>
        <taxon>Gammaproteobacteria</taxon>
        <taxon>Alteromonadales</taxon>
        <taxon>Alteromonadaceae</taxon>
        <taxon>Catenovulum</taxon>
    </lineage>
</organism>
<dbReference type="EC" id="3.1.3.48" evidence="2"/>
<dbReference type="PATRIC" id="fig|1513271.3.peg.2940"/>
<dbReference type="Pfam" id="PF19567">
    <property type="entry name" value="CpsB_CapC"/>
    <property type="match status" value="1"/>
</dbReference>
<keyword evidence="6" id="KW-1185">Reference proteome</keyword>
<dbReference type="GO" id="GO:0030145">
    <property type="term" value="F:manganese ion binding"/>
    <property type="evidence" value="ECO:0007669"/>
    <property type="project" value="InterPro"/>
</dbReference>
<dbReference type="PANTHER" id="PTHR39181:SF1">
    <property type="entry name" value="TYROSINE-PROTEIN PHOSPHATASE YWQE"/>
    <property type="match status" value="1"/>
</dbReference>
<dbReference type="Proteomes" id="UP000037600">
    <property type="component" value="Unassembled WGS sequence"/>
</dbReference>
<dbReference type="SUPFAM" id="SSF89550">
    <property type="entry name" value="PHP domain-like"/>
    <property type="match status" value="1"/>
</dbReference>
<evidence type="ECO:0000256" key="3">
    <source>
        <dbReference type="ARBA" id="ARBA00022801"/>
    </source>
</evidence>
<evidence type="ECO:0000256" key="2">
    <source>
        <dbReference type="ARBA" id="ARBA00013064"/>
    </source>
</evidence>
<evidence type="ECO:0000313" key="5">
    <source>
        <dbReference type="EMBL" id="KMT64460.1"/>
    </source>
</evidence>
<dbReference type="EMBL" id="LAZL01000024">
    <property type="protein sequence ID" value="KMT64460.1"/>
    <property type="molecule type" value="Genomic_DNA"/>
</dbReference>
<sequence>MIDLHSHILVGLDDGAKTFEDALAMLRCAASQGVSHVLATPHIHPGIYDNNINTIQTAFVELCNKIADSDINITLGYAAEVRICPEILFWVKTGALPFIGRDGQYNLLLLEFPHSHIPSGSLKLIDYLLEHKIKPIIAHPERNREIRKTPRLLQTFVDKGCYFQITSASLLGDFGESSKQLAWQLLHDKLTVYVASDMHNLTGRSCKMAEAYFAVSQKLGLAFAKKVFYTTALNLITENLSFALQQRKTEVSCLP</sequence>
<dbReference type="STRING" id="1513271.XM47_14305"/>
<dbReference type="RefSeq" id="WP_048693895.1">
    <property type="nucleotide sequence ID" value="NZ_KQ130497.1"/>
</dbReference>
<dbReference type="PIRSF" id="PIRSF016557">
    <property type="entry name" value="Caps_synth_CpsB"/>
    <property type="match status" value="1"/>
</dbReference>
<dbReference type="PANTHER" id="PTHR39181">
    <property type="entry name" value="TYROSINE-PROTEIN PHOSPHATASE YWQE"/>
    <property type="match status" value="1"/>
</dbReference>
<protein>
    <recommendedName>
        <fullName evidence="2">protein-tyrosine-phosphatase</fullName>
        <ecNumber evidence="2">3.1.3.48</ecNumber>
    </recommendedName>
</protein>
<keyword evidence="3" id="KW-0378">Hydrolase</keyword>
<dbReference type="GO" id="GO:0004725">
    <property type="term" value="F:protein tyrosine phosphatase activity"/>
    <property type="evidence" value="ECO:0007669"/>
    <property type="project" value="UniProtKB-EC"/>
</dbReference>
<comment type="caution">
    <text evidence="5">The sequence shown here is derived from an EMBL/GenBank/DDBJ whole genome shotgun (WGS) entry which is preliminary data.</text>
</comment>
<accession>A0A0J8GNQ7</accession>
<evidence type="ECO:0000256" key="1">
    <source>
        <dbReference type="ARBA" id="ARBA00005750"/>
    </source>
</evidence>
<name>A0A0J8GNQ7_9ALTE</name>
<gene>
    <name evidence="5" type="ORF">XM47_14305</name>
</gene>